<comment type="subunit">
    <text evidence="4">Interacts with the cannabinoid receptor CNR1 (via C-terminus). Does not interact with cannabinoid receptor CNR2.</text>
</comment>
<name>A0A0N5AEV0_9BILA</name>
<reference evidence="8" key="1">
    <citation type="submission" date="2017-02" db="UniProtKB">
        <authorList>
            <consortium name="WormBaseParasite"/>
        </authorList>
    </citation>
    <scope>IDENTIFICATION</scope>
</reference>
<dbReference type="InterPro" id="IPR038412">
    <property type="entry name" value="Pepsin-I3_sf"/>
</dbReference>
<dbReference type="PANTHER" id="PTHR31952">
    <property type="entry name" value="CB1 CANNABINOID RECEPTOR-INTERACTING PROTEIN 1"/>
    <property type="match status" value="1"/>
</dbReference>
<keyword evidence="7" id="KW-1185">Reference proteome</keyword>
<dbReference type="Gene3D" id="3.30.1120.50">
    <property type="entry name" value="Pepsin inhibitor-3"/>
    <property type="match status" value="1"/>
</dbReference>
<evidence type="ECO:0000259" key="6">
    <source>
        <dbReference type="Pfam" id="PF06394"/>
    </source>
</evidence>
<dbReference type="GO" id="GO:0031718">
    <property type="term" value="F:type 1 cannabinoid receptor binding"/>
    <property type="evidence" value="ECO:0007669"/>
    <property type="project" value="TreeGrafter"/>
</dbReference>
<evidence type="ECO:0000256" key="1">
    <source>
        <dbReference type="ARBA" id="ARBA00003884"/>
    </source>
</evidence>
<evidence type="ECO:0000256" key="4">
    <source>
        <dbReference type="ARBA" id="ARBA00026030"/>
    </source>
</evidence>
<feature type="region of interest" description="Disordered" evidence="5">
    <location>
        <begin position="1"/>
        <end position="20"/>
    </location>
</feature>
<proteinExistence type="inferred from homology"/>
<dbReference type="Proteomes" id="UP000046393">
    <property type="component" value="Unplaced"/>
</dbReference>
<evidence type="ECO:0000313" key="8">
    <source>
        <dbReference type="WBParaSite" id="SMUV_0000277301-mRNA-1"/>
    </source>
</evidence>
<evidence type="ECO:0000313" key="7">
    <source>
        <dbReference type="Proteomes" id="UP000046393"/>
    </source>
</evidence>
<sequence>MINAEMYNSVSDAENNTSTEIEQNSTNLIEQLQKASTSTFQQMQFNDGRNSSARLQQYSFNNGQCYYEDGAVVENGQRRQLTSDEMDRIAQFEKNMALYSKQISSSLSDWVRSLLQWDPVDDHESSFPNFSPFPTMPTVPCFCSSCNQTST</sequence>
<evidence type="ECO:0000256" key="2">
    <source>
        <dbReference type="ARBA" id="ARBA00007288"/>
    </source>
</evidence>
<dbReference type="GO" id="GO:0005886">
    <property type="term" value="C:plasma membrane"/>
    <property type="evidence" value="ECO:0007669"/>
    <property type="project" value="TreeGrafter"/>
</dbReference>
<dbReference type="InterPro" id="IPR010480">
    <property type="entry name" value="Pepsin-I3"/>
</dbReference>
<comment type="function">
    <text evidence="1">Suppresses cannabinoid receptor CNR1-mediated tonic inhibition of voltage-gated calcium channels.</text>
</comment>
<evidence type="ECO:0000256" key="5">
    <source>
        <dbReference type="SAM" id="MobiDB-lite"/>
    </source>
</evidence>
<protein>
    <recommendedName>
        <fullName evidence="3">CB1 cannabinoid receptor-interacting protein 1</fullName>
    </recommendedName>
</protein>
<dbReference type="AlphaFoldDB" id="A0A0N5AEV0"/>
<dbReference type="InterPro" id="IPR029204">
    <property type="entry name" value="CNRIP1"/>
</dbReference>
<evidence type="ECO:0000256" key="3">
    <source>
        <dbReference type="ARBA" id="ARBA00015651"/>
    </source>
</evidence>
<accession>A0A0N5AEV0</accession>
<feature type="domain" description="Pepsin inhibitor-3-like repeated" evidence="6">
    <location>
        <begin position="60"/>
        <end position="115"/>
    </location>
</feature>
<dbReference type="Pfam" id="PF06394">
    <property type="entry name" value="Pepsin-I3"/>
    <property type="match status" value="1"/>
</dbReference>
<organism evidence="7 8">
    <name type="scientific">Syphacia muris</name>
    <dbReference type="NCBI Taxonomy" id="451379"/>
    <lineage>
        <taxon>Eukaryota</taxon>
        <taxon>Metazoa</taxon>
        <taxon>Ecdysozoa</taxon>
        <taxon>Nematoda</taxon>
        <taxon>Chromadorea</taxon>
        <taxon>Rhabditida</taxon>
        <taxon>Spirurina</taxon>
        <taxon>Oxyuridomorpha</taxon>
        <taxon>Oxyuroidea</taxon>
        <taxon>Oxyuridae</taxon>
        <taxon>Syphacia</taxon>
    </lineage>
</organism>
<dbReference type="WBParaSite" id="SMUV_0000277301-mRNA-1">
    <property type="protein sequence ID" value="SMUV_0000277301-mRNA-1"/>
    <property type="gene ID" value="SMUV_0000277301"/>
</dbReference>
<dbReference type="PANTHER" id="PTHR31952:SF1">
    <property type="entry name" value="CB1 CANNABINOID RECEPTOR-INTERACTING PROTEIN 1"/>
    <property type="match status" value="1"/>
</dbReference>
<comment type="similarity">
    <text evidence="2">Belongs to the CNRIP family.</text>
</comment>